<gene>
    <name evidence="3" type="ORF">BJ322DRAFT_1219326</name>
</gene>
<accession>A0A9P6HDE0</accession>
<dbReference type="InterPro" id="IPR040841">
    <property type="entry name" value="Luciferase_dom"/>
</dbReference>
<keyword evidence="1" id="KW-0472">Membrane</keyword>
<reference evidence="3" key="1">
    <citation type="journal article" date="2020" name="Nat. Commun.">
        <title>Large-scale genome sequencing of mycorrhizal fungi provides insights into the early evolution of symbiotic traits.</title>
        <authorList>
            <person name="Miyauchi S."/>
            <person name="Kiss E."/>
            <person name="Kuo A."/>
            <person name="Drula E."/>
            <person name="Kohler A."/>
            <person name="Sanchez-Garcia M."/>
            <person name="Morin E."/>
            <person name="Andreopoulos B."/>
            <person name="Barry K.W."/>
            <person name="Bonito G."/>
            <person name="Buee M."/>
            <person name="Carver A."/>
            <person name="Chen C."/>
            <person name="Cichocki N."/>
            <person name="Clum A."/>
            <person name="Culley D."/>
            <person name="Crous P.W."/>
            <person name="Fauchery L."/>
            <person name="Girlanda M."/>
            <person name="Hayes R.D."/>
            <person name="Keri Z."/>
            <person name="LaButti K."/>
            <person name="Lipzen A."/>
            <person name="Lombard V."/>
            <person name="Magnuson J."/>
            <person name="Maillard F."/>
            <person name="Murat C."/>
            <person name="Nolan M."/>
            <person name="Ohm R.A."/>
            <person name="Pangilinan J."/>
            <person name="Pereira M.F."/>
            <person name="Perotto S."/>
            <person name="Peter M."/>
            <person name="Pfister S."/>
            <person name="Riley R."/>
            <person name="Sitrit Y."/>
            <person name="Stielow J.B."/>
            <person name="Szollosi G."/>
            <person name="Zifcakova L."/>
            <person name="Stursova M."/>
            <person name="Spatafora J.W."/>
            <person name="Tedersoo L."/>
            <person name="Vaario L.M."/>
            <person name="Yamada A."/>
            <person name="Yan M."/>
            <person name="Wang P."/>
            <person name="Xu J."/>
            <person name="Bruns T."/>
            <person name="Baldrian P."/>
            <person name="Vilgalys R."/>
            <person name="Dunand C."/>
            <person name="Henrissat B."/>
            <person name="Grigoriev I.V."/>
            <person name="Hibbett D."/>
            <person name="Nagy L.G."/>
            <person name="Martin F.M."/>
        </authorList>
    </citation>
    <scope>NUCLEOTIDE SEQUENCE</scope>
    <source>
        <strain evidence="3">UH-Tt-Lm1</strain>
    </source>
</reference>
<feature type="domain" description="Luciferase" evidence="2">
    <location>
        <begin position="176"/>
        <end position="247"/>
    </location>
</feature>
<protein>
    <recommendedName>
        <fullName evidence="2">Luciferase domain-containing protein</fullName>
    </recommendedName>
</protein>
<keyword evidence="4" id="KW-1185">Reference proteome</keyword>
<dbReference type="OrthoDB" id="5358398at2759"/>
<dbReference type="Proteomes" id="UP000736335">
    <property type="component" value="Unassembled WGS sequence"/>
</dbReference>
<dbReference type="Pfam" id="PF17648">
    <property type="entry name" value="Luciferase"/>
    <property type="match status" value="1"/>
</dbReference>
<sequence>MATPLESAVSNFSFVLEQNAMLITTVGTLSAISIAVLPILEQNYRAYIAAGRGGLPPNLYGWAKSSLLKIFLSCETTNTDMYLSDPDKNTWLDQSEVTKRSGERPTFNWHPVPSRQITQRADAVMNEKIQKLIPKYARANPDLVGVAVSPHEKQHDALVIHPNRPAPHTVATAAQREILHIHEGTDWSLHCLLSPLDCKLGSESVIDQGRGERHPMSGRLLVKEYLTIYTPRDDEELRIVEAIVRASIGYMTGSRDVKGF</sequence>
<keyword evidence="1" id="KW-1133">Transmembrane helix</keyword>
<dbReference type="EMBL" id="WIUZ02000008">
    <property type="protein sequence ID" value="KAF9784772.1"/>
    <property type="molecule type" value="Genomic_DNA"/>
</dbReference>
<dbReference type="AlphaFoldDB" id="A0A9P6HDE0"/>
<evidence type="ECO:0000313" key="3">
    <source>
        <dbReference type="EMBL" id="KAF9784772.1"/>
    </source>
</evidence>
<dbReference type="PANTHER" id="PTHR38695:SF1">
    <property type="entry name" value="AMINO ACID PERMEASE_ SLC12A DOMAIN-CONTAINING PROTEIN"/>
    <property type="match status" value="1"/>
</dbReference>
<proteinExistence type="predicted"/>
<name>A0A9P6HDE0_9AGAM</name>
<dbReference type="InterPro" id="IPR048273">
    <property type="entry name" value="Luciferase"/>
</dbReference>
<organism evidence="3 4">
    <name type="scientific">Thelephora terrestris</name>
    <dbReference type="NCBI Taxonomy" id="56493"/>
    <lineage>
        <taxon>Eukaryota</taxon>
        <taxon>Fungi</taxon>
        <taxon>Dikarya</taxon>
        <taxon>Basidiomycota</taxon>
        <taxon>Agaricomycotina</taxon>
        <taxon>Agaricomycetes</taxon>
        <taxon>Thelephorales</taxon>
        <taxon>Thelephoraceae</taxon>
        <taxon>Thelephora</taxon>
    </lineage>
</organism>
<comment type="caution">
    <text evidence="3">The sequence shown here is derived from an EMBL/GenBank/DDBJ whole genome shotgun (WGS) entry which is preliminary data.</text>
</comment>
<evidence type="ECO:0000313" key="4">
    <source>
        <dbReference type="Proteomes" id="UP000736335"/>
    </source>
</evidence>
<evidence type="ECO:0000256" key="1">
    <source>
        <dbReference type="SAM" id="Phobius"/>
    </source>
</evidence>
<feature type="transmembrane region" description="Helical" evidence="1">
    <location>
        <begin position="20"/>
        <end position="40"/>
    </location>
</feature>
<reference evidence="3" key="2">
    <citation type="submission" date="2020-11" db="EMBL/GenBank/DDBJ databases">
        <authorList>
            <consortium name="DOE Joint Genome Institute"/>
            <person name="Kuo A."/>
            <person name="Miyauchi S."/>
            <person name="Kiss E."/>
            <person name="Drula E."/>
            <person name="Kohler A."/>
            <person name="Sanchez-Garcia M."/>
            <person name="Andreopoulos B."/>
            <person name="Barry K.W."/>
            <person name="Bonito G."/>
            <person name="Buee M."/>
            <person name="Carver A."/>
            <person name="Chen C."/>
            <person name="Cichocki N."/>
            <person name="Clum A."/>
            <person name="Culley D."/>
            <person name="Crous P.W."/>
            <person name="Fauchery L."/>
            <person name="Girlanda M."/>
            <person name="Hayes R."/>
            <person name="Keri Z."/>
            <person name="Labutti K."/>
            <person name="Lipzen A."/>
            <person name="Lombard V."/>
            <person name="Magnuson J."/>
            <person name="Maillard F."/>
            <person name="Morin E."/>
            <person name="Murat C."/>
            <person name="Nolan M."/>
            <person name="Ohm R."/>
            <person name="Pangilinan J."/>
            <person name="Pereira M."/>
            <person name="Perotto S."/>
            <person name="Peter M."/>
            <person name="Riley R."/>
            <person name="Sitrit Y."/>
            <person name="Stielow B."/>
            <person name="Szollosi G."/>
            <person name="Zifcakova L."/>
            <person name="Stursova M."/>
            <person name="Spatafora J.W."/>
            <person name="Tedersoo L."/>
            <person name="Vaario L.-M."/>
            <person name="Yamada A."/>
            <person name="Yan M."/>
            <person name="Wang P."/>
            <person name="Xu J."/>
            <person name="Bruns T."/>
            <person name="Baldrian P."/>
            <person name="Vilgalys R."/>
            <person name="Henrissat B."/>
            <person name="Grigoriev I.V."/>
            <person name="Hibbett D."/>
            <person name="Nagy L.G."/>
            <person name="Martin F.M."/>
        </authorList>
    </citation>
    <scope>NUCLEOTIDE SEQUENCE</scope>
    <source>
        <strain evidence="3">UH-Tt-Lm1</strain>
    </source>
</reference>
<evidence type="ECO:0000259" key="2">
    <source>
        <dbReference type="Pfam" id="PF17648"/>
    </source>
</evidence>
<dbReference type="PANTHER" id="PTHR38695">
    <property type="entry name" value="AMINO ACID PERMEASE_ SLC12A DOMAIN-CONTAINING PROTEIN"/>
    <property type="match status" value="1"/>
</dbReference>
<keyword evidence="1" id="KW-0812">Transmembrane</keyword>